<dbReference type="Gene3D" id="3.30.420.40">
    <property type="match status" value="2"/>
</dbReference>
<comment type="caution">
    <text evidence="2">The sequence shown here is derived from an EMBL/GenBank/DDBJ whole genome shotgun (WGS) entry which is preliminary data.</text>
</comment>
<name>A0A329Y3N3_RHITR</name>
<evidence type="ECO:0000256" key="1">
    <source>
        <dbReference type="ARBA" id="ARBA00006479"/>
    </source>
</evidence>
<evidence type="ECO:0000313" key="2">
    <source>
        <dbReference type="EMBL" id="RAX37897.1"/>
    </source>
</evidence>
<dbReference type="RefSeq" id="WP_112345329.1">
    <property type="nucleotide sequence ID" value="NZ_QMKK01000056.1"/>
</dbReference>
<sequence length="408" mass="43467">MIRVHCRYLTTAPDRQMLSVGGILTTNSVLRHMNAVRCLRVLRRDVPLSRADIARELNVTRATVGNSIKQLLAENLVIDLNESAEANGAGRPGALVSLNPAGAYFIGLDISSAEINAVLIDFSMRVVAKRIVSIADRYHDPKRVIELLAALPKELVDVSKVRASRVRGVCISAPGIVRDGKIISAPWLSWRDVDVVSAMSEAMKPSLPLQICNDAVALASAVAADSSESDLSDVLLLLLAQGIGSAHLRQGRVVEGAHGLGGEVGHMVMGGRPQMAATHTFEILAGYQRFLPFIENDVPIPEGLAKLVTREGSPALDQALHEWALGLATGILNLIHILDPKTIVLGGPLAVLYPKVAERVESLLSENLVHGFNVPPISVARFGGDGAAIGAAALLRESLFDLPELPAV</sequence>
<accession>A0A329Y3N3</accession>
<gene>
    <name evidence="2" type="ORF">DQ393_29885</name>
</gene>
<dbReference type="InterPro" id="IPR036390">
    <property type="entry name" value="WH_DNA-bd_sf"/>
</dbReference>
<reference evidence="2 3" key="1">
    <citation type="submission" date="2018-06" db="EMBL/GenBank/DDBJ databases">
        <title>Whole Genome Sequence of an efficient microsymbiont, Rhizobium tropici.</title>
        <authorList>
            <person name="Srinivasan R."/>
            <person name="Singh H.V."/>
            <person name="Srivastava R."/>
            <person name="Kumari B."/>
            <person name="Radhakrishna A."/>
        </authorList>
    </citation>
    <scope>NUCLEOTIDE SEQUENCE [LARGE SCALE GENOMIC DNA]</scope>
    <source>
        <strain evidence="2 3">IGFRI Rhizo-19</strain>
    </source>
</reference>
<dbReference type="SUPFAM" id="SSF46785">
    <property type="entry name" value="Winged helix' DNA-binding domain"/>
    <property type="match status" value="1"/>
</dbReference>
<dbReference type="PANTHER" id="PTHR18964:SF149">
    <property type="entry name" value="BIFUNCTIONAL UDP-N-ACETYLGLUCOSAMINE 2-EPIMERASE_N-ACETYLMANNOSAMINE KINASE"/>
    <property type="match status" value="1"/>
</dbReference>
<proteinExistence type="inferred from homology"/>
<dbReference type="InterPro" id="IPR043129">
    <property type="entry name" value="ATPase_NBD"/>
</dbReference>
<evidence type="ECO:0000313" key="3">
    <source>
        <dbReference type="Proteomes" id="UP000251205"/>
    </source>
</evidence>
<dbReference type="InterPro" id="IPR036388">
    <property type="entry name" value="WH-like_DNA-bd_sf"/>
</dbReference>
<dbReference type="Pfam" id="PF00480">
    <property type="entry name" value="ROK"/>
    <property type="match status" value="2"/>
</dbReference>
<dbReference type="OrthoDB" id="49685at2"/>
<dbReference type="EMBL" id="QMKK01000056">
    <property type="protein sequence ID" value="RAX37897.1"/>
    <property type="molecule type" value="Genomic_DNA"/>
</dbReference>
<dbReference type="Gene3D" id="1.10.10.10">
    <property type="entry name" value="Winged helix-like DNA-binding domain superfamily/Winged helix DNA-binding domain"/>
    <property type="match status" value="1"/>
</dbReference>
<dbReference type="PANTHER" id="PTHR18964">
    <property type="entry name" value="ROK (REPRESSOR, ORF, KINASE) FAMILY"/>
    <property type="match status" value="1"/>
</dbReference>
<dbReference type="SUPFAM" id="SSF53067">
    <property type="entry name" value="Actin-like ATPase domain"/>
    <property type="match status" value="1"/>
</dbReference>
<organism evidence="2 3">
    <name type="scientific">Rhizobium tropici</name>
    <dbReference type="NCBI Taxonomy" id="398"/>
    <lineage>
        <taxon>Bacteria</taxon>
        <taxon>Pseudomonadati</taxon>
        <taxon>Pseudomonadota</taxon>
        <taxon>Alphaproteobacteria</taxon>
        <taxon>Hyphomicrobiales</taxon>
        <taxon>Rhizobiaceae</taxon>
        <taxon>Rhizobium/Agrobacterium group</taxon>
        <taxon>Rhizobium</taxon>
    </lineage>
</organism>
<comment type="similarity">
    <text evidence="1">Belongs to the ROK (NagC/XylR) family.</text>
</comment>
<protein>
    <submittedName>
        <fullName evidence="2">Uncharacterized protein</fullName>
    </submittedName>
</protein>
<dbReference type="InterPro" id="IPR000600">
    <property type="entry name" value="ROK"/>
</dbReference>
<dbReference type="AlphaFoldDB" id="A0A329Y3N3"/>
<dbReference type="Proteomes" id="UP000251205">
    <property type="component" value="Unassembled WGS sequence"/>
</dbReference>